<evidence type="ECO:0000256" key="1">
    <source>
        <dbReference type="SAM" id="MobiDB-lite"/>
    </source>
</evidence>
<feature type="compositionally biased region" description="Low complexity" evidence="1">
    <location>
        <begin position="161"/>
        <end position="174"/>
    </location>
</feature>
<proteinExistence type="predicted"/>
<feature type="compositionally biased region" description="Low complexity" evidence="1">
    <location>
        <begin position="69"/>
        <end position="106"/>
    </location>
</feature>
<feature type="compositionally biased region" description="Low complexity" evidence="1">
    <location>
        <begin position="117"/>
        <end position="130"/>
    </location>
</feature>
<gene>
    <name evidence="2" type="ORF">FALBO_12874</name>
</gene>
<sequence length="194" mass="19571">MHGATSSSSGWANAATANPAVPNAAPSQKYSNRVLKLKNSTRLGGPAPVSSSGPSTWSARPAVTPPPASTSAFPSLPSAAGPSSSSSSFPNWTAASAPSSSSQSTTLNRPRDAGEDAFPALPAAPKPTTTIFGYGNRRAVRRDYGQRETGFQWGGGSGPSTSATEEPAADAEATGGKGKKGGKKGKKQVLVQWG</sequence>
<keyword evidence="3" id="KW-1185">Reference proteome</keyword>
<dbReference type="AlphaFoldDB" id="A0A8H4L382"/>
<accession>A0A8H4L382</accession>
<comment type="caution">
    <text evidence="2">The sequence shown here is derived from an EMBL/GenBank/DDBJ whole genome shotgun (WGS) entry which is preliminary data.</text>
</comment>
<dbReference type="Proteomes" id="UP000554235">
    <property type="component" value="Unassembled WGS sequence"/>
</dbReference>
<feature type="compositionally biased region" description="Basic residues" evidence="1">
    <location>
        <begin position="177"/>
        <end position="187"/>
    </location>
</feature>
<protein>
    <submittedName>
        <fullName evidence="2">E3 ubiquitin ligase</fullName>
    </submittedName>
</protein>
<dbReference type="EMBL" id="JAADYS010001964">
    <property type="protein sequence ID" value="KAF4460348.1"/>
    <property type="molecule type" value="Genomic_DNA"/>
</dbReference>
<feature type="compositionally biased region" description="Low complexity" evidence="1">
    <location>
        <begin position="12"/>
        <end position="26"/>
    </location>
</feature>
<name>A0A8H4L382_9HYPO</name>
<evidence type="ECO:0000313" key="3">
    <source>
        <dbReference type="Proteomes" id="UP000554235"/>
    </source>
</evidence>
<evidence type="ECO:0000313" key="2">
    <source>
        <dbReference type="EMBL" id="KAF4460348.1"/>
    </source>
</evidence>
<feature type="compositionally biased region" description="Polar residues" evidence="1">
    <location>
        <begin position="1"/>
        <end position="11"/>
    </location>
</feature>
<reference evidence="2 3" key="1">
    <citation type="submission" date="2020-01" db="EMBL/GenBank/DDBJ databases">
        <title>Identification and distribution of gene clusters putatively required for synthesis of sphingolipid metabolism inhibitors in phylogenetically diverse species of the filamentous fungus Fusarium.</title>
        <authorList>
            <person name="Kim H.-S."/>
            <person name="Busman M."/>
            <person name="Brown D.W."/>
            <person name="Divon H."/>
            <person name="Uhlig S."/>
            <person name="Proctor R.H."/>
        </authorList>
    </citation>
    <scope>NUCLEOTIDE SEQUENCE [LARGE SCALE GENOMIC DNA]</scope>
    <source>
        <strain evidence="2 3">NRRL 20459</strain>
    </source>
</reference>
<organism evidence="2 3">
    <name type="scientific">Fusarium albosuccineum</name>
    <dbReference type="NCBI Taxonomy" id="1237068"/>
    <lineage>
        <taxon>Eukaryota</taxon>
        <taxon>Fungi</taxon>
        <taxon>Dikarya</taxon>
        <taxon>Ascomycota</taxon>
        <taxon>Pezizomycotina</taxon>
        <taxon>Sordariomycetes</taxon>
        <taxon>Hypocreomycetidae</taxon>
        <taxon>Hypocreales</taxon>
        <taxon>Nectriaceae</taxon>
        <taxon>Fusarium</taxon>
        <taxon>Fusarium decemcellulare species complex</taxon>
    </lineage>
</organism>
<feature type="region of interest" description="Disordered" evidence="1">
    <location>
        <begin position="1"/>
        <end position="194"/>
    </location>
</feature>
<feature type="compositionally biased region" description="Low complexity" evidence="1">
    <location>
        <begin position="44"/>
        <end position="62"/>
    </location>
</feature>